<dbReference type="InterPro" id="IPR001539">
    <property type="entry name" value="Peptidase_U32"/>
</dbReference>
<comment type="caution">
    <text evidence="1">The sequence shown here is derived from an EMBL/GenBank/DDBJ whole genome shotgun (WGS) entry which is preliminary data.</text>
</comment>
<name>A0A1F6H3Z7_9PROT</name>
<sequence length="386" mass="42656">MFYKEVKKESMGLQRTLFCAIPELLAPLLELEGVEVLLAATGFSKAGMLPELDLPWMCEQVRAKGKRPVLVWDRLEKDGGIKTALAALRPLLPFLAAVRVSDLGAALGLKETYPALELQLSLESHSPNQGSIRAWAKALEPKRLVLSNQMPVKEISGLQAPGAPADLPPLEIQVLGPLEVFYSPRPLLGEPGRWFDQQLSNPERPRQRSRITQTPAGTLVFHNRDLFLLDQLDRIARTPVGFVKLFPTHQEQINLIAGADQIQDYGALKAQWPHLVTRGFFSANRTDRPLRRLGNEALAKASAQALGMVLEAKKGAYLLLELFDSLPLPCRLRLVNPEGKEIDCGWTELKRLDGSTAANAAVPGLYLVPWVKGALARSLLLKEKEI</sequence>
<dbReference type="EMBL" id="MFNF01000001">
    <property type="protein sequence ID" value="OGH05056.1"/>
    <property type="molecule type" value="Genomic_DNA"/>
</dbReference>
<reference evidence="1" key="1">
    <citation type="journal article" date="2016" name="Nat. Commun.">
        <title>Thousands of microbial genomes shed light on interconnected biogeochemical processes in an aquifer system.</title>
        <authorList>
            <person name="Anantharaman K."/>
            <person name="Brown C.T."/>
            <person name="Hug L.A."/>
            <person name="Sharon I."/>
            <person name="Castelle C.J."/>
            <person name="Probst A.J."/>
            <person name="Thomas B.C."/>
            <person name="Singh A."/>
            <person name="Wilkins M.J."/>
            <person name="Karaoz U."/>
            <person name="Brodie E.L."/>
            <person name="Williams K.H."/>
            <person name="Hubbard S.S."/>
            <person name="Banfield J.F."/>
        </authorList>
    </citation>
    <scope>NUCLEOTIDE SEQUENCE [LARGE SCALE GENOMIC DNA]</scope>
</reference>
<organism evidence="1">
    <name type="scientific">Candidatus Lambdaproteobacteria bacterium RIFOXYD2_FULL_56_26</name>
    <dbReference type="NCBI Taxonomy" id="1817773"/>
    <lineage>
        <taxon>Bacteria</taxon>
        <taxon>Pseudomonadati</taxon>
        <taxon>Pseudomonadota</taxon>
        <taxon>Candidatus Lambdaproteobacteria</taxon>
    </lineage>
</organism>
<protein>
    <submittedName>
        <fullName evidence="1">Uncharacterized protein</fullName>
    </submittedName>
</protein>
<accession>A0A1F6H3Z7</accession>
<dbReference type="Pfam" id="PF01136">
    <property type="entry name" value="Peptidase_U32"/>
    <property type="match status" value="1"/>
</dbReference>
<evidence type="ECO:0000313" key="1">
    <source>
        <dbReference type="EMBL" id="OGH05056.1"/>
    </source>
</evidence>
<gene>
    <name evidence="1" type="ORF">A2557_08780</name>
</gene>
<proteinExistence type="predicted"/>
<dbReference type="Proteomes" id="UP000177583">
    <property type="component" value="Unassembled WGS sequence"/>
</dbReference>
<dbReference type="AlphaFoldDB" id="A0A1F6H3Z7"/>